<sequence>MPTRKRVACEPPAMRKIKRPKNHQSLYLESVTAAVDLTSLNSTASPLLRLPAELRNQIWHLVFGDKMLRVSNIEYRHQSGKQDRLLYDVFDSVSHKRPVDSSTSRAPEPACRQYWAETSDVFLTSCVVRVDWPTALKAFVRLGGPAIYRIRKLMIHTTNLDFPGLWRNVLNSAYVGRLTSLEGVNFSGDIIYRGPLGPYLKEDVMRGHYWRKCKMPEIIRAFQQHKLKEELTTVTIKLSPYPQPPKAVLFDIGGVVVISPFQAILDYEIENKIPIGYINYAIQKGPHDTGAWQLIERGEVELNDDWFASFKAQLSRPEIWREYLAKVTQKQSLGGAGGSAIEGGKPPSVPEIDAKRLFWRMMKISREPDPYMYPALRKLKESGKFVLGAFSNNVTFPTGILDDEGVLFTKELQHRPHPNPYANDSTDITTNFDIFLGSAAVGVRKPDPEAYKLATREMSKISEGRGKGKITEGDVLFLDDIGINLKFAKKTGLRTIKVNLGQTKNAVEELAEATGLKLLDEKAKL</sequence>
<dbReference type="Gene3D" id="3.40.50.1000">
    <property type="entry name" value="HAD superfamily/HAD-like"/>
    <property type="match status" value="1"/>
</dbReference>
<dbReference type="SUPFAM" id="SSF56784">
    <property type="entry name" value="HAD-like"/>
    <property type="match status" value="1"/>
</dbReference>
<organism evidence="1 2">
    <name type="scientific">Curvularia kusanoi</name>
    <name type="common">Cochliobolus kusanoi</name>
    <dbReference type="NCBI Taxonomy" id="90978"/>
    <lineage>
        <taxon>Eukaryota</taxon>
        <taxon>Fungi</taxon>
        <taxon>Dikarya</taxon>
        <taxon>Ascomycota</taxon>
        <taxon>Pezizomycotina</taxon>
        <taxon>Dothideomycetes</taxon>
        <taxon>Pleosporomycetidae</taxon>
        <taxon>Pleosporales</taxon>
        <taxon>Pleosporineae</taxon>
        <taxon>Pleosporaceae</taxon>
        <taxon>Curvularia</taxon>
    </lineage>
</organism>
<dbReference type="Gene3D" id="1.10.150.240">
    <property type="entry name" value="Putative phosphatase, domain 2"/>
    <property type="match status" value="1"/>
</dbReference>
<dbReference type="AlphaFoldDB" id="A0A9P4WET9"/>
<proteinExistence type="predicted"/>
<dbReference type="InterPro" id="IPR052898">
    <property type="entry name" value="ACAD10-like"/>
</dbReference>
<protein>
    <recommendedName>
        <fullName evidence="3">HAD-like protein</fullName>
    </recommendedName>
</protein>
<evidence type="ECO:0000313" key="2">
    <source>
        <dbReference type="Proteomes" id="UP000801428"/>
    </source>
</evidence>
<evidence type="ECO:0008006" key="3">
    <source>
        <dbReference type="Google" id="ProtNLM"/>
    </source>
</evidence>
<dbReference type="EMBL" id="SWKU01000002">
    <property type="protein sequence ID" value="KAF3009863.1"/>
    <property type="molecule type" value="Genomic_DNA"/>
</dbReference>
<dbReference type="OrthoDB" id="1694274at2759"/>
<reference evidence="1" key="1">
    <citation type="submission" date="2019-04" db="EMBL/GenBank/DDBJ databases">
        <title>Sequencing of skin fungus with MAO and IRED activity.</title>
        <authorList>
            <person name="Marsaioli A.J."/>
            <person name="Bonatto J.M.C."/>
            <person name="Reis Junior O."/>
        </authorList>
    </citation>
    <scope>NUCLEOTIDE SEQUENCE</scope>
    <source>
        <strain evidence="1">30M1</strain>
    </source>
</reference>
<dbReference type="PANTHER" id="PTHR47829:SF1">
    <property type="entry name" value="HAD FAMILY PHOSPHATASE"/>
    <property type="match status" value="1"/>
</dbReference>
<dbReference type="InterPro" id="IPR023198">
    <property type="entry name" value="PGP-like_dom2"/>
</dbReference>
<dbReference type="InterPro" id="IPR036412">
    <property type="entry name" value="HAD-like_sf"/>
</dbReference>
<dbReference type="PANTHER" id="PTHR47829">
    <property type="entry name" value="HYDROLASE, PUTATIVE (AFU_ORTHOLOGUE AFUA_1G12880)-RELATED"/>
    <property type="match status" value="1"/>
</dbReference>
<evidence type="ECO:0000313" key="1">
    <source>
        <dbReference type="EMBL" id="KAF3009863.1"/>
    </source>
</evidence>
<dbReference type="Proteomes" id="UP000801428">
    <property type="component" value="Unassembled WGS sequence"/>
</dbReference>
<keyword evidence="2" id="KW-1185">Reference proteome</keyword>
<dbReference type="InterPro" id="IPR023214">
    <property type="entry name" value="HAD_sf"/>
</dbReference>
<accession>A0A9P4WET9</accession>
<gene>
    <name evidence="1" type="ORF">E8E13_010619</name>
</gene>
<name>A0A9P4WET9_CURKU</name>
<comment type="caution">
    <text evidence="1">The sequence shown here is derived from an EMBL/GenBank/DDBJ whole genome shotgun (WGS) entry which is preliminary data.</text>
</comment>